<evidence type="ECO:0000259" key="1">
    <source>
        <dbReference type="SMART" id="SM00421"/>
    </source>
</evidence>
<dbReference type="InterPro" id="IPR016032">
    <property type="entry name" value="Sig_transdc_resp-reg_C-effctor"/>
</dbReference>
<proteinExistence type="predicted"/>
<dbReference type="Pfam" id="PF00196">
    <property type="entry name" value="GerE"/>
    <property type="match status" value="1"/>
</dbReference>
<dbReference type="RefSeq" id="WP_192011714.1">
    <property type="nucleotide sequence ID" value="NZ_JACYTQ010000008.1"/>
</dbReference>
<name>A0ABR9APX9_9BACT</name>
<gene>
    <name evidence="2" type="ORF">IFO69_18990</name>
</gene>
<protein>
    <recommendedName>
        <fullName evidence="1">HTH luxR-type domain-containing protein</fullName>
    </recommendedName>
</protein>
<dbReference type="Gene3D" id="3.30.450.20">
    <property type="entry name" value="PAS domain"/>
    <property type="match status" value="1"/>
</dbReference>
<dbReference type="EMBL" id="JACYTQ010000008">
    <property type="protein sequence ID" value="MBD8490846.1"/>
    <property type="molecule type" value="Genomic_DNA"/>
</dbReference>
<dbReference type="SMART" id="SM00421">
    <property type="entry name" value="HTH_LUXR"/>
    <property type="match status" value="1"/>
</dbReference>
<reference evidence="2 3" key="1">
    <citation type="submission" date="2020-09" db="EMBL/GenBank/DDBJ databases">
        <title>Echinicola sp. CAU 1574 isolated from sand of Sido Beach.</title>
        <authorList>
            <person name="Kim W."/>
        </authorList>
    </citation>
    <scope>NUCLEOTIDE SEQUENCE [LARGE SCALE GENOMIC DNA]</scope>
    <source>
        <strain evidence="2 3">CAU 1574</strain>
    </source>
</reference>
<accession>A0ABR9APX9</accession>
<sequence length="259" mass="29908">MSLDLTDMFSVWEKAVIGQKSDIPFPHFDINKFKSLVFSKGPSYYYLIDFYDFSINHLSPEFEKIHGLPVQQIKSISDILNLTHPEDMDFVKLAEEKVISLLNHPIGLDFITRYKVSYNFRYITASGNYELFNHQALVIAQDENKNFIKSINVHTNIDHITKVNSHKISLIGLDELPSYLDIEVYDKTPQKTSLQSNHFTNQEMEVIKSVGEHLSMEDISSKTGVSYKTMEMLFENILSRLNCKNLEELSLKSLTEGWV</sequence>
<comment type="caution">
    <text evidence="2">The sequence shown here is derived from an EMBL/GenBank/DDBJ whole genome shotgun (WGS) entry which is preliminary data.</text>
</comment>
<dbReference type="SUPFAM" id="SSF46894">
    <property type="entry name" value="C-terminal effector domain of the bipartite response regulators"/>
    <property type="match status" value="1"/>
</dbReference>
<evidence type="ECO:0000313" key="3">
    <source>
        <dbReference type="Proteomes" id="UP000647133"/>
    </source>
</evidence>
<organism evidence="2 3">
    <name type="scientific">Echinicola arenosa</name>
    <dbReference type="NCBI Taxonomy" id="2774144"/>
    <lineage>
        <taxon>Bacteria</taxon>
        <taxon>Pseudomonadati</taxon>
        <taxon>Bacteroidota</taxon>
        <taxon>Cytophagia</taxon>
        <taxon>Cytophagales</taxon>
        <taxon>Cyclobacteriaceae</taxon>
        <taxon>Echinicola</taxon>
    </lineage>
</organism>
<keyword evidence="3" id="KW-1185">Reference proteome</keyword>
<evidence type="ECO:0000313" key="2">
    <source>
        <dbReference type="EMBL" id="MBD8490846.1"/>
    </source>
</evidence>
<feature type="domain" description="HTH luxR-type" evidence="1">
    <location>
        <begin position="196"/>
        <end position="253"/>
    </location>
</feature>
<dbReference type="InterPro" id="IPR036388">
    <property type="entry name" value="WH-like_DNA-bd_sf"/>
</dbReference>
<dbReference type="Proteomes" id="UP000647133">
    <property type="component" value="Unassembled WGS sequence"/>
</dbReference>
<dbReference type="InterPro" id="IPR000792">
    <property type="entry name" value="Tscrpt_reg_LuxR_C"/>
</dbReference>
<dbReference type="Gene3D" id="1.10.10.10">
    <property type="entry name" value="Winged helix-like DNA-binding domain superfamily/Winged helix DNA-binding domain"/>
    <property type="match status" value="1"/>
</dbReference>